<dbReference type="Proteomes" id="UP001283361">
    <property type="component" value="Unassembled WGS sequence"/>
</dbReference>
<feature type="transmembrane region" description="Helical" evidence="6">
    <location>
        <begin position="23"/>
        <end position="44"/>
    </location>
</feature>
<dbReference type="AlphaFoldDB" id="A0AAE1B300"/>
<dbReference type="PANTHER" id="PTHR10519:SF77">
    <property type="entry name" value="GAMMA-AMINOBUTYRIC ACID TYPE B RECEPTOR SUBUNIT 1"/>
    <property type="match status" value="1"/>
</dbReference>
<dbReference type="PANTHER" id="PTHR10519">
    <property type="entry name" value="GABA-B RECEPTOR"/>
    <property type="match status" value="1"/>
</dbReference>
<dbReference type="GO" id="GO:0038039">
    <property type="term" value="C:G protein-coupled receptor heterodimeric complex"/>
    <property type="evidence" value="ECO:0007669"/>
    <property type="project" value="TreeGrafter"/>
</dbReference>
<dbReference type="InterPro" id="IPR002455">
    <property type="entry name" value="GPCR3_GABA-B"/>
</dbReference>
<keyword evidence="6" id="KW-1133">Transmembrane helix</keyword>
<dbReference type="GO" id="GO:0004965">
    <property type="term" value="F:G protein-coupled GABA receptor activity"/>
    <property type="evidence" value="ECO:0007669"/>
    <property type="project" value="InterPro"/>
</dbReference>
<protein>
    <submittedName>
        <fullName evidence="7">Uncharacterized protein</fullName>
    </submittedName>
</protein>
<name>A0AAE1B300_9GAST</name>
<evidence type="ECO:0000256" key="6">
    <source>
        <dbReference type="SAM" id="Phobius"/>
    </source>
</evidence>
<evidence type="ECO:0000313" key="8">
    <source>
        <dbReference type="Proteomes" id="UP001283361"/>
    </source>
</evidence>
<dbReference type="GO" id="GO:0007214">
    <property type="term" value="P:gamma-aminobutyric acid signaling pathway"/>
    <property type="evidence" value="ECO:0007669"/>
    <property type="project" value="TreeGrafter"/>
</dbReference>
<dbReference type="EMBL" id="JAWDGP010000648">
    <property type="protein sequence ID" value="KAK3798652.1"/>
    <property type="molecule type" value="Genomic_DNA"/>
</dbReference>
<keyword evidence="3" id="KW-0325">Glycoprotein</keyword>
<proteinExistence type="predicted"/>
<reference evidence="7" key="1">
    <citation type="journal article" date="2023" name="G3 (Bethesda)">
        <title>A reference genome for the long-term kleptoplast-retaining sea slug Elysia crispata morphotype clarki.</title>
        <authorList>
            <person name="Eastman K.E."/>
            <person name="Pendleton A.L."/>
            <person name="Shaikh M.A."/>
            <person name="Suttiyut T."/>
            <person name="Ogas R."/>
            <person name="Tomko P."/>
            <person name="Gavelis G."/>
            <person name="Widhalm J.R."/>
            <person name="Wisecaver J.H."/>
        </authorList>
    </citation>
    <scope>NUCLEOTIDE SEQUENCE</scope>
    <source>
        <strain evidence="7">ECLA1</strain>
    </source>
</reference>
<evidence type="ECO:0000256" key="2">
    <source>
        <dbReference type="ARBA" id="ARBA00023170"/>
    </source>
</evidence>
<evidence type="ECO:0000256" key="4">
    <source>
        <dbReference type="ARBA" id="ARBA00023224"/>
    </source>
</evidence>
<evidence type="ECO:0000313" key="7">
    <source>
        <dbReference type="EMBL" id="KAK3798652.1"/>
    </source>
</evidence>
<keyword evidence="6" id="KW-0812">Transmembrane</keyword>
<keyword evidence="2" id="KW-0675">Receptor</keyword>
<keyword evidence="6" id="KW-0472">Membrane</keyword>
<evidence type="ECO:0000256" key="1">
    <source>
        <dbReference type="ARBA" id="ARBA00023040"/>
    </source>
</evidence>
<keyword evidence="8" id="KW-1185">Reference proteome</keyword>
<evidence type="ECO:0000256" key="3">
    <source>
        <dbReference type="ARBA" id="ARBA00023180"/>
    </source>
</evidence>
<gene>
    <name evidence="7" type="ORF">RRG08_001274</name>
</gene>
<feature type="region of interest" description="Disordered" evidence="5">
    <location>
        <begin position="73"/>
        <end position="119"/>
    </location>
</feature>
<organism evidence="7 8">
    <name type="scientific">Elysia crispata</name>
    <name type="common">lettuce slug</name>
    <dbReference type="NCBI Taxonomy" id="231223"/>
    <lineage>
        <taxon>Eukaryota</taxon>
        <taxon>Metazoa</taxon>
        <taxon>Spiralia</taxon>
        <taxon>Lophotrochozoa</taxon>
        <taxon>Mollusca</taxon>
        <taxon>Gastropoda</taxon>
        <taxon>Heterobranchia</taxon>
        <taxon>Euthyneura</taxon>
        <taxon>Panpulmonata</taxon>
        <taxon>Sacoglossa</taxon>
        <taxon>Placobranchoidea</taxon>
        <taxon>Plakobranchidae</taxon>
        <taxon>Elysia</taxon>
    </lineage>
</organism>
<keyword evidence="1" id="KW-0297">G-protein coupled receptor</keyword>
<accession>A0AAE1B300</accession>
<comment type="caution">
    <text evidence="7">The sequence shown here is derived from an EMBL/GenBank/DDBJ whole genome shotgun (WGS) entry which is preliminary data.</text>
</comment>
<keyword evidence="4" id="KW-0807">Transducer</keyword>
<evidence type="ECO:0000256" key="5">
    <source>
        <dbReference type="SAM" id="MobiDB-lite"/>
    </source>
</evidence>
<sequence>MAFAFTNAAAKLCYQLSSMIGALYPRVVFGYKGILLIFGIFLAYKTQSVRLKQVNDSRFVGIGTYNAVNKEVLQHPPSDGQMGKSLTACGQPGGRGETPEEYGGSSEKTKSQAAGEPRRLAYMELDHHNHDFITRPAADDEG</sequence>